<keyword evidence="6 9" id="KW-0472">Membrane</keyword>
<dbReference type="SUPFAM" id="SSF103481">
    <property type="entry name" value="Multidrug resistance efflux transporter EmrE"/>
    <property type="match status" value="1"/>
</dbReference>
<keyword evidence="5 9" id="KW-1133">Transmembrane helix</keyword>
<accession>A0ABN1ALR1</accession>
<dbReference type="Pfam" id="PF00893">
    <property type="entry name" value="Multi_Drug_Res"/>
    <property type="match status" value="1"/>
</dbReference>
<evidence type="ECO:0000313" key="10">
    <source>
        <dbReference type="EMBL" id="GAA0479673.1"/>
    </source>
</evidence>
<evidence type="ECO:0000256" key="1">
    <source>
        <dbReference type="ARBA" id="ARBA00004651"/>
    </source>
</evidence>
<sequence length="107" mass="11539">MNAWILIGLAIFLEVMGTFLLKLSEGFEKWHWGVVSIICYTACFWVLAPALKVLPVGVVYAIWAGVGIVAATLIGIFAFDEKLGAIQYACIAMVMIGAVGLRLTTTS</sequence>
<comment type="similarity">
    <text evidence="7 8">Belongs to the drug/metabolite transporter (DMT) superfamily. Small multidrug resistance (SMR) (TC 2.A.7.1) family.</text>
</comment>
<keyword evidence="11" id="KW-1185">Reference proteome</keyword>
<evidence type="ECO:0000256" key="5">
    <source>
        <dbReference type="ARBA" id="ARBA00022989"/>
    </source>
</evidence>
<evidence type="ECO:0000313" key="11">
    <source>
        <dbReference type="Proteomes" id="UP001500713"/>
    </source>
</evidence>
<keyword evidence="4 8" id="KW-0812">Transmembrane</keyword>
<comment type="caution">
    <text evidence="10">The sequence shown here is derived from an EMBL/GenBank/DDBJ whole genome shotgun (WGS) entry which is preliminary data.</text>
</comment>
<evidence type="ECO:0000256" key="9">
    <source>
        <dbReference type="SAM" id="Phobius"/>
    </source>
</evidence>
<dbReference type="PANTHER" id="PTHR30561:SF1">
    <property type="entry name" value="MULTIDRUG TRANSPORTER EMRE"/>
    <property type="match status" value="1"/>
</dbReference>
<feature type="transmembrane region" description="Helical" evidence="9">
    <location>
        <begin position="33"/>
        <end position="51"/>
    </location>
</feature>
<proteinExistence type="inferred from homology"/>
<evidence type="ECO:0000256" key="8">
    <source>
        <dbReference type="RuleBase" id="RU003942"/>
    </source>
</evidence>
<evidence type="ECO:0000256" key="7">
    <source>
        <dbReference type="ARBA" id="ARBA00038032"/>
    </source>
</evidence>
<evidence type="ECO:0000256" key="3">
    <source>
        <dbReference type="ARBA" id="ARBA00022475"/>
    </source>
</evidence>
<dbReference type="InterPro" id="IPR037185">
    <property type="entry name" value="EmrE-like"/>
</dbReference>
<reference evidence="10 11" key="1">
    <citation type="journal article" date="2019" name="Int. J. Syst. Evol. Microbiol.">
        <title>The Global Catalogue of Microorganisms (GCM) 10K type strain sequencing project: providing services to taxonomists for standard genome sequencing and annotation.</title>
        <authorList>
            <consortium name="The Broad Institute Genomics Platform"/>
            <consortium name="The Broad Institute Genome Sequencing Center for Infectious Disease"/>
            <person name="Wu L."/>
            <person name="Ma J."/>
        </authorList>
    </citation>
    <scope>NUCLEOTIDE SEQUENCE [LARGE SCALE GENOMIC DNA]</scope>
    <source>
        <strain evidence="10 11">JCM 14162</strain>
    </source>
</reference>
<gene>
    <name evidence="10" type="ORF">GCM10009096_22050</name>
</gene>
<feature type="transmembrane region" description="Helical" evidence="9">
    <location>
        <begin position="58"/>
        <end position="79"/>
    </location>
</feature>
<feature type="transmembrane region" description="Helical" evidence="9">
    <location>
        <begin position="85"/>
        <end position="104"/>
    </location>
</feature>
<dbReference type="Gene3D" id="1.10.3730.20">
    <property type="match status" value="1"/>
</dbReference>
<dbReference type="EMBL" id="BAAAEM010000003">
    <property type="protein sequence ID" value="GAA0479673.1"/>
    <property type="molecule type" value="Genomic_DNA"/>
</dbReference>
<protein>
    <submittedName>
        <fullName evidence="10">Multidrug efflux SMR transporter</fullName>
    </submittedName>
</protein>
<comment type="subcellular location">
    <subcellularLocation>
        <location evidence="1 8">Cell membrane</location>
        <topology evidence="1 8">Multi-pass membrane protein</topology>
    </subcellularLocation>
</comment>
<keyword evidence="2" id="KW-0813">Transport</keyword>
<dbReference type="PANTHER" id="PTHR30561">
    <property type="entry name" value="SMR FAMILY PROTON-DEPENDENT DRUG EFFLUX TRANSPORTER SUGE"/>
    <property type="match status" value="1"/>
</dbReference>
<keyword evidence="3" id="KW-1003">Cell membrane</keyword>
<dbReference type="Proteomes" id="UP001500713">
    <property type="component" value="Unassembled WGS sequence"/>
</dbReference>
<evidence type="ECO:0000256" key="4">
    <source>
        <dbReference type="ARBA" id="ARBA00022692"/>
    </source>
</evidence>
<name>A0ABN1ALR1_9SPHN</name>
<evidence type="ECO:0000256" key="6">
    <source>
        <dbReference type="ARBA" id="ARBA00023136"/>
    </source>
</evidence>
<dbReference type="InterPro" id="IPR000390">
    <property type="entry name" value="Small_drug/metabolite_transptr"/>
</dbReference>
<organism evidence="10 11">
    <name type="scientific">Parasphingorhabdus litoris</name>
    <dbReference type="NCBI Taxonomy" id="394733"/>
    <lineage>
        <taxon>Bacteria</taxon>
        <taxon>Pseudomonadati</taxon>
        <taxon>Pseudomonadota</taxon>
        <taxon>Alphaproteobacteria</taxon>
        <taxon>Sphingomonadales</taxon>
        <taxon>Sphingomonadaceae</taxon>
        <taxon>Parasphingorhabdus</taxon>
    </lineage>
</organism>
<evidence type="ECO:0000256" key="2">
    <source>
        <dbReference type="ARBA" id="ARBA00022448"/>
    </source>
</evidence>
<dbReference type="InterPro" id="IPR045324">
    <property type="entry name" value="Small_multidrug_res"/>
</dbReference>